<dbReference type="Pfam" id="PF02518">
    <property type="entry name" value="HATPase_c"/>
    <property type="match status" value="1"/>
</dbReference>
<dbReference type="InterPro" id="IPR005467">
    <property type="entry name" value="His_kinase_dom"/>
</dbReference>
<dbReference type="SMART" id="SM00304">
    <property type="entry name" value="HAMP"/>
    <property type="match status" value="1"/>
</dbReference>
<evidence type="ECO:0000256" key="5">
    <source>
        <dbReference type="ARBA" id="ARBA00022679"/>
    </source>
</evidence>
<dbReference type="Pfam" id="PF00672">
    <property type="entry name" value="HAMP"/>
    <property type="match status" value="1"/>
</dbReference>
<gene>
    <name evidence="12" type="ORF">BRYFOR_08838</name>
</gene>
<dbReference type="Gene3D" id="6.10.340.10">
    <property type="match status" value="1"/>
</dbReference>
<organism evidence="12 13">
    <name type="scientific">Marvinbryantia formatexigens DSM 14469</name>
    <dbReference type="NCBI Taxonomy" id="478749"/>
    <lineage>
        <taxon>Bacteria</taxon>
        <taxon>Bacillati</taxon>
        <taxon>Bacillota</taxon>
        <taxon>Clostridia</taxon>
        <taxon>Lachnospirales</taxon>
        <taxon>Lachnospiraceae</taxon>
        <taxon>Marvinbryantia</taxon>
    </lineage>
</organism>
<evidence type="ECO:0000256" key="4">
    <source>
        <dbReference type="ARBA" id="ARBA00022553"/>
    </source>
</evidence>
<keyword evidence="4" id="KW-0597">Phosphoprotein</keyword>
<feature type="domain" description="HAMP" evidence="11">
    <location>
        <begin position="326"/>
        <end position="378"/>
    </location>
</feature>
<evidence type="ECO:0000256" key="3">
    <source>
        <dbReference type="ARBA" id="ARBA00012438"/>
    </source>
</evidence>
<dbReference type="PROSITE" id="PS50885">
    <property type="entry name" value="HAMP"/>
    <property type="match status" value="1"/>
</dbReference>
<comment type="catalytic activity">
    <reaction evidence="1">
        <text>ATP + protein L-histidine = ADP + protein N-phospho-L-histidine.</text>
        <dbReference type="EC" id="2.7.13.3"/>
    </reaction>
</comment>
<dbReference type="GO" id="GO:0016020">
    <property type="term" value="C:membrane"/>
    <property type="evidence" value="ECO:0007669"/>
    <property type="project" value="UniProtKB-SubCell"/>
</dbReference>
<evidence type="ECO:0000256" key="9">
    <source>
        <dbReference type="SAM" id="Phobius"/>
    </source>
</evidence>
<keyword evidence="5" id="KW-0808">Transferase</keyword>
<keyword evidence="9" id="KW-0472">Membrane</keyword>
<dbReference type="STRING" id="168384.SAMN05660368_01937"/>
<proteinExistence type="predicted"/>
<keyword evidence="6" id="KW-0418">Kinase</keyword>
<dbReference type="RefSeq" id="WP_006863601.1">
    <property type="nucleotide sequence ID" value="NZ_ACCL02000021.1"/>
</dbReference>
<dbReference type="Proteomes" id="UP000005561">
    <property type="component" value="Unassembled WGS sequence"/>
</dbReference>
<evidence type="ECO:0000313" key="12">
    <source>
        <dbReference type="EMBL" id="EET59124.1"/>
    </source>
</evidence>
<feature type="transmembrane region" description="Helical" evidence="9">
    <location>
        <begin position="302"/>
        <end position="328"/>
    </location>
</feature>
<dbReference type="EC" id="2.7.13.3" evidence="3"/>
<dbReference type="InterPro" id="IPR010559">
    <property type="entry name" value="Sig_transdc_His_kin_internal"/>
</dbReference>
<reference evidence="12" key="1">
    <citation type="submission" date="2009-07" db="EMBL/GenBank/DDBJ databases">
        <authorList>
            <person name="Weinstock G."/>
            <person name="Sodergren E."/>
            <person name="Clifton S."/>
            <person name="Fulton L."/>
            <person name="Fulton B."/>
            <person name="Courtney L."/>
            <person name="Fronick C."/>
            <person name="Harrison M."/>
            <person name="Strong C."/>
            <person name="Farmer C."/>
            <person name="Delahaunty K."/>
            <person name="Markovic C."/>
            <person name="Hall O."/>
            <person name="Minx P."/>
            <person name="Tomlinson C."/>
            <person name="Mitreva M."/>
            <person name="Nelson J."/>
            <person name="Hou S."/>
            <person name="Wollam A."/>
            <person name="Pepin K.H."/>
            <person name="Johnson M."/>
            <person name="Bhonagiri V."/>
            <person name="Nash W.E."/>
            <person name="Warren W."/>
            <person name="Chinwalla A."/>
            <person name="Mardis E.R."/>
            <person name="Wilson R.K."/>
        </authorList>
    </citation>
    <scope>NUCLEOTIDE SEQUENCE [LARGE SCALE GENOMIC DNA]</scope>
    <source>
        <strain evidence="12">DSM 14469</strain>
    </source>
</reference>
<dbReference type="eggNOG" id="COG2972">
    <property type="taxonomic scope" value="Bacteria"/>
</dbReference>
<dbReference type="PANTHER" id="PTHR34220">
    <property type="entry name" value="SENSOR HISTIDINE KINASE YPDA"/>
    <property type="match status" value="1"/>
</dbReference>
<feature type="transmembrane region" description="Helical" evidence="9">
    <location>
        <begin position="20"/>
        <end position="41"/>
    </location>
</feature>
<evidence type="ECO:0000256" key="1">
    <source>
        <dbReference type="ARBA" id="ARBA00000085"/>
    </source>
</evidence>
<dbReference type="SUPFAM" id="SSF158472">
    <property type="entry name" value="HAMP domain-like"/>
    <property type="match status" value="1"/>
</dbReference>
<dbReference type="SUPFAM" id="SSF55874">
    <property type="entry name" value="ATPase domain of HSP90 chaperone/DNA topoisomerase II/histidine kinase"/>
    <property type="match status" value="1"/>
</dbReference>
<accession>C6LJK1</accession>
<dbReference type="PANTHER" id="PTHR34220:SF7">
    <property type="entry name" value="SENSOR HISTIDINE KINASE YPDA"/>
    <property type="match status" value="1"/>
</dbReference>
<evidence type="ECO:0000256" key="2">
    <source>
        <dbReference type="ARBA" id="ARBA00004370"/>
    </source>
</evidence>
<feature type="coiled-coil region" evidence="8">
    <location>
        <begin position="49"/>
        <end position="76"/>
    </location>
</feature>
<keyword evidence="9" id="KW-1133">Transmembrane helix</keyword>
<dbReference type="CDD" id="cd06225">
    <property type="entry name" value="HAMP"/>
    <property type="match status" value="1"/>
</dbReference>
<dbReference type="InterPro" id="IPR003594">
    <property type="entry name" value="HATPase_dom"/>
</dbReference>
<feature type="domain" description="Histidine kinase" evidence="10">
    <location>
        <begin position="488"/>
        <end position="596"/>
    </location>
</feature>
<dbReference type="EMBL" id="ACCL02000021">
    <property type="protein sequence ID" value="EET59124.1"/>
    <property type="molecule type" value="Genomic_DNA"/>
</dbReference>
<comment type="caution">
    <text evidence="12">The sequence shown here is derived from an EMBL/GenBank/DDBJ whole genome shotgun (WGS) entry which is preliminary data.</text>
</comment>
<sequence length="599" mass="68247">MGRLREKIGNMSIRRKIVFYMYVVLIPLLLVICIAVTVYRYRESGNEYARLQRQNINNLQSSLDIIEEDVRNLSLNLAINNDIRSILTTDDPEAVSRDVRLWQNLAPMRMVEDIIALKGYIKTLSVYPENGVTPYLRCMDASSYISTLEEISATGIYQRTKALLGKGLWVYVPHGNGEIYQGSRSDKLVLCRAVYNTAKSQMLGYTTIGISLEAIEKLCRNALQSEKEAILLYEKNGGELLICGNVDEEVRGYIAENMQALKGNMQVRCGKREIYGGSVTDDQWIFFKVVPTKGFFDIFGEIAYIPLLLLIGISLGILPLTIIISYVISKPLEQVCVAMGKFRRGDFEQQIEITTKDEIGEVASCFNQMVTDIRELINKNYVMVLRERESELAVLQAQINPHFLYNALDSIYWQAEGEGDEKTAESVYELAQLFRLVLGQGKSMVTVEMELQLLERYLEIQKLRFHEQMNYSFEVEPAALNVKIPKLILQPFVENAVVHGMQDAVKDFKITVAARMEGAFVKFFVRDNGVGMDDVQLRRIWEEDSDKFYSGQRIGRYAIKNVRERLALKYGENFELNIESRVGRGTLVTVCLPADMEEG</sequence>
<dbReference type="AlphaFoldDB" id="C6LJK1"/>
<evidence type="ECO:0000313" key="13">
    <source>
        <dbReference type="Proteomes" id="UP000005561"/>
    </source>
</evidence>
<dbReference type="InterPro" id="IPR050640">
    <property type="entry name" value="Bact_2-comp_sensor_kinase"/>
</dbReference>
<dbReference type="GO" id="GO:0000155">
    <property type="term" value="F:phosphorelay sensor kinase activity"/>
    <property type="evidence" value="ECO:0007669"/>
    <property type="project" value="InterPro"/>
</dbReference>
<dbReference type="InterPro" id="IPR036890">
    <property type="entry name" value="HATPase_C_sf"/>
</dbReference>
<evidence type="ECO:0000259" key="11">
    <source>
        <dbReference type="PROSITE" id="PS50885"/>
    </source>
</evidence>
<evidence type="ECO:0000256" key="6">
    <source>
        <dbReference type="ARBA" id="ARBA00022777"/>
    </source>
</evidence>
<keyword evidence="9" id="KW-0812">Transmembrane</keyword>
<dbReference type="Pfam" id="PF06580">
    <property type="entry name" value="His_kinase"/>
    <property type="match status" value="1"/>
</dbReference>
<dbReference type="OrthoDB" id="9809348at2"/>
<evidence type="ECO:0000256" key="7">
    <source>
        <dbReference type="ARBA" id="ARBA00023012"/>
    </source>
</evidence>
<keyword evidence="7" id="KW-0902">Two-component regulatory system</keyword>
<dbReference type="Gene3D" id="3.30.565.10">
    <property type="entry name" value="Histidine kinase-like ATPase, C-terminal domain"/>
    <property type="match status" value="1"/>
</dbReference>
<evidence type="ECO:0000256" key="8">
    <source>
        <dbReference type="SAM" id="Coils"/>
    </source>
</evidence>
<comment type="subcellular location">
    <subcellularLocation>
        <location evidence="2">Membrane</location>
    </subcellularLocation>
</comment>
<name>C6LJK1_9FIRM</name>
<evidence type="ECO:0000259" key="10">
    <source>
        <dbReference type="PROSITE" id="PS50109"/>
    </source>
</evidence>
<protein>
    <recommendedName>
        <fullName evidence="3">histidine kinase</fullName>
        <ecNumber evidence="3">2.7.13.3</ecNumber>
    </recommendedName>
</protein>
<dbReference type="PROSITE" id="PS50109">
    <property type="entry name" value="HIS_KIN"/>
    <property type="match status" value="1"/>
</dbReference>
<keyword evidence="8" id="KW-0175">Coiled coil</keyword>
<keyword evidence="13" id="KW-1185">Reference proteome</keyword>
<dbReference type="InterPro" id="IPR003660">
    <property type="entry name" value="HAMP_dom"/>
</dbReference>